<sequence length="129" mass="14597">MESFGLPCVHIVAVLVRMDITSLADTLVLRRWSKTAKLHYGIVGSLADPNNYTTTYRTRLGTFAQLCTRLGRVACFSDEDFKDYSKNILNDALRLEMKHRLRTAEEIVVFVSDVGMKDPIRVRTKGTEG</sequence>
<accession>A0A445C9H2</accession>
<evidence type="ECO:0000313" key="1">
    <source>
        <dbReference type="EMBL" id="RYR47549.1"/>
    </source>
</evidence>
<dbReference type="AlphaFoldDB" id="A0A445C9H2"/>
<evidence type="ECO:0008006" key="3">
    <source>
        <dbReference type="Google" id="ProtNLM"/>
    </source>
</evidence>
<gene>
    <name evidence="1" type="ORF">Ahy_A07g033480</name>
</gene>
<comment type="caution">
    <text evidence="1">The sequence shown here is derived from an EMBL/GenBank/DDBJ whole genome shotgun (WGS) entry which is preliminary data.</text>
</comment>
<proteinExistence type="predicted"/>
<dbReference type="Proteomes" id="UP000289738">
    <property type="component" value="Chromosome A07"/>
</dbReference>
<reference evidence="1 2" key="1">
    <citation type="submission" date="2019-01" db="EMBL/GenBank/DDBJ databases">
        <title>Sequencing of cultivated peanut Arachis hypogaea provides insights into genome evolution and oil improvement.</title>
        <authorList>
            <person name="Chen X."/>
        </authorList>
    </citation>
    <scope>NUCLEOTIDE SEQUENCE [LARGE SCALE GENOMIC DNA]</scope>
    <source>
        <strain evidence="2">cv. Fuhuasheng</strain>
        <tissue evidence="1">Leaves</tissue>
    </source>
</reference>
<protein>
    <recommendedName>
        <fullName evidence="3">Protein FAR1-RELATED SEQUENCE</fullName>
    </recommendedName>
</protein>
<name>A0A445C9H2_ARAHY</name>
<organism evidence="1 2">
    <name type="scientific">Arachis hypogaea</name>
    <name type="common">Peanut</name>
    <dbReference type="NCBI Taxonomy" id="3818"/>
    <lineage>
        <taxon>Eukaryota</taxon>
        <taxon>Viridiplantae</taxon>
        <taxon>Streptophyta</taxon>
        <taxon>Embryophyta</taxon>
        <taxon>Tracheophyta</taxon>
        <taxon>Spermatophyta</taxon>
        <taxon>Magnoliopsida</taxon>
        <taxon>eudicotyledons</taxon>
        <taxon>Gunneridae</taxon>
        <taxon>Pentapetalae</taxon>
        <taxon>rosids</taxon>
        <taxon>fabids</taxon>
        <taxon>Fabales</taxon>
        <taxon>Fabaceae</taxon>
        <taxon>Papilionoideae</taxon>
        <taxon>50 kb inversion clade</taxon>
        <taxon>dalbergioids sensu lato</taxon>
        <taxon>Dalbergieae</taxon>
        <taxon>Pterocarpus clade</taxon>
        <taxon>Arachis</taxon>
    </lineage>
</organism>
<keyword evidence="2" id="KW-1185">Reference proteome</keyword>
<evidence type="ECO:0000313" key="2">
    <source>
        <dbReference type="Proteomes" id="UP000289738"/>
    </source>
</evidence>
<dbReference type="EMBL" id="SDMP01000007">
    <property type="protein sequence ID" value="RYR47549.1"/>
    <property type="molecule type" value="Genomic_DNA"/>
</dbReference>